<keyword evidence="1" id="KW-0472">Membrane</keyword>
<keyword evidence="1" id="KW-1133">Transmembrane helix</keyword>
<evidence type="ECO:0000313" key="3">
    <source>
        <dbReference type="Proteomes" id="UP001059380"/>
    </source>
</evidence>
<dbReference type="Proteomes" id="UP001059380">
    <property type="component" value="Chromosome"/>
</dbReference>
<keyword evidence="3" id="KW-1185">Reference proteome</keyword>
<protein>
    <submittedName>
        <fullName evidence="2">Superinfection immunity protein</fullName>
    </submittedName>
</protein>
<dbReference type="Pfam" id="PF14373">
    <property type="entry name" value="Imm_superinfect"/>
    <property type="match status" value="1"/>
</dbReference>
<dbReference type="KEGG" id="orp:MOP44_09160"/>
<organism evidence="2 3">
    <name type="scientific">Occallatibacter riparius</name>
    <dbReference type="NCBI Taxonomy" id="1002689"/>
    <lineage>
        <taxon>Bacteria</taxon>
        <taxon>Pseudomonadati</taxon>
        <taxon>Acidobacteriota</taxon>
        <taxon>Terriglobia</taxon>
        <taxon>Terriglobales</taxon>
        <taxon>Acidobacteriaceae</taxon>
        <taxon>Occallatibacter</taxon>
    </lineage>
</organism>
<dbReference type="AlphaFoldDB" id="A0A9J7BT71"/>
<accession>A0A9J7BT71</accession>
<reference evidence="2" key="1">
    <citation type="submission" date="2021-04" db="EMBL/GenBank/DDBJ databases">
        <title>Phylogenetic analysis of Acidobacteriaceae.</title>
        <authorList>
            <person name="Qiu L."/>
            <person name="Zhang Q."/>
        </authorList>
    </citation>
    <scope>NUCLEOTIDE SEQUENCE</scope>
    <source>
        <strain evidence="2">DSM 25168</strain>
    </source>
</reference>
<dbReference type="InterPro" id="IPR016410">
    <property type="entry name" value="Phage_imm"/>
</dbReference>
<proteinExistence type="predicted"/>
<gene>
    <name evidence="2" type="ORF">MOP44_09160</name>
</gene>
<name>A0A9J7BT71_9BACT</name>
<evidence type="ECO:0000313" key="2">
    <source>
        <dbReference type="EMBL" id="UWZ86099.1"/>
    </source>
</evidence>
<feature type="transmembrane region" description="Helical" evidence="1">
    <location>
        <begin position="30"/>
        <end position="51"/>
    </location>
</feature>
<dbReference type="EMBL" id="CP093313">
    <property type="protein sequence ID" value="UWZ86099.1"/>
    <property type="molecule type" value="Genomic_DNA"/>
</dbReference>
<evidence type="ECO:0000256" key="1">
    <source>
        <dbReference type="SAM" id="Phobius"/>
    </source>
</evidence>
<keyword evidence="1" id="KW-0812">Transmembrane</keyword>
<dbReference type="RefSeq" id="WP_260795742.1">
    <property type="nucleotide sequence ID" value="NZ_CP093313.1"/>
</dbReference>
<sequence length="70" mass="8132">MLHLLVLIALYFLPTLVANGRHLPERSGIFFLNLFLGWTGIGWIIALIWALTAPSPYAYYVYPPYPPRRW</sequence>